<feature type="domain" description="GGDEF" evidence="2">
    <location>
        <begin position="160"/>
        <end position="291"/>
    </location>
</feature>
<dbReference type="Pfam" id="PF00990">
    <property type="entry name" value="GGDEF"/>
    <property type="match status" value="1"/>
</dbReference>
<dbReference type="PANTHER" id="PTHR33121:SF70">
    <property type="entry name" value="SIGNALING PROTEIN YKOW"/>
    <property type="match status" value="1"/>
</dbReference>
<dbReference type="eggNOG" id="COG3706">
    <property type="taxonomic scope" value="Bacteria"/>
</dbReference>
<evidence type="ECO:0000259" key="1">
    <source>
        <dbReference type="PROSITE" id="PS50883"/>
    </source>
</evidence>
<accession>E9SHK9</accession>
<dbReference type="InterPro" id="IPR050706">
    <property type="entry name" value="Cyclic-di-GMP_PDE-like"/>
</dbReference>
<dbReference type="OrthoDB" id="9762141at2"/>
<name>E9SHK9_RUMAL</name>
<dbReference type="eggNOG" id="COG2200">
    <property type="taxonomic scope" value="Bacteria"/>
</dbReference>
<dbReference type="Gene3D" id="3.20.20.450">
    <property type="entry name" value="EAL domain"/>
    <property type="match status" value="1"/>
</dbReference>
<dbReference type="EMBL" id="ADKM02000134">
    <property type="protein sequence ID" value="EGC01229.1"/>
    <property type="molecule type" value="Genomic_DNA"/>
</dbReference>
<dbReference type="PROSITE" id="PS50887">
    <property type="entry name" value="GGDEF"/>
    <property type="match status" value="1"/>
</dbReference>
<dbReference type="PROSITE" id="PS50883">
    <property type="entry name" value="EAL"/>
    <property type="match status" value="1"/>
</dbReference>
<dbReference type="PANTHER" id="PTHR33121">
    <property type="entry name" value="CYCLIC DI-GMP PHOSPHODIESTERASE PDEF"/>
    <property type="match status" value="1"/>
</dbReference>
<dbReference type="STRING" id="246199.CUS_6943"/>
<proteinExistence type="predicted"/>
<dbReference type="GO" id="GO:0071111">
    <property type="term" value="F:cyclic-guanylate-specific phosphodiesterase activity"/>
    <property type="evidence" value="ECO:0007669"/>
    <property type="project" value="InterPro"/>
</dbReference>
<dbReference type="CDD" id="cd01948">
    <property type="entry name" value="EAL"/>
    <property type="match status" value="1"/>
</dbReference>
<dbReference type="InterPro" id="IPR043128">
    <property type="entry name" value="Rev_trsase/Diguanyl_cyclase"/>
</dbReference>
<dbReference type="InterPro" id="IPR029787">
    <property type="entry name" value="Nucleotide_cyclase"/>
</dbReference>
<dbReference type="SUPFAM" id="SSF141868">
    <property type="entry name" value="EAL domain-like"/>
    <property type="match status" value="1"/>
</dbReference>
<feature type="domain" description="EAL" evidence="1">
    <location>
        <begin position="300"/>
        <end position="555"/>
    </location>
</feature>
<dbReference type="SUPFAM" id="SSF55073">
    <property type="entry name" value="Nucleotide cyclase"/>
    <property type="match status" value="1"/>
</dbReference>
<sequence length="558" mass="63789">MTEDIVVAFRHFLQKLNDSEDALDPNVIREAVGDICRISDVAKLEITFYENIELEGSDNRVKLVLYENGVHDDNVIVDRRVTDGGGVVIYEFFHLNGGAEWCDRIRNRLALMISILFVFNSRQMLKQVANRFAYIDESGYHNLRYFCTQVESLGGKNDLQGKAVAHFNLRHFQAVNNQIGRKNGDTVMRRFIDDLEALTGCEIPVCRIGGDNFITIFDADKVDAVFGHLSGAVVRFGEDYGESIMLSATAGIYIVEADYRYAGISDLLDKVMPTSYIAKSAGREDIIFYSEELVNTKKHNATIQHIFPEALKKEEFLVYYQPKVDVRDGRMTGAEALCRWKHDGRLIPPDEFIPILEQNTDICKLDFYMIDHVCRDIRQWLDEGRQLPRISVNFSRKHILDVDLLKHLMEIIDRHNIPHHLIEAELTETTTDVEFKDLKRVVNGLQERGISASVDDFGSGYSSLNLIKEVPWNVIKIDKSIVPIDDDDESSPRTVMFKYVVAMAREMGLECIAEGVETKTQVEILKRYGCDIAQGYHYDRPLPKDEFEKRLDGIGIRK</sequence>
<keyword evidence="4" id="KW-1185">Reference proteome</keyword>
<evidence type="ECO:0000313" key="4">
    <source>
        <dbReference type="Proteomes" id="UP000004259"/>
    </source>
</evidence>
<dbReference type="InterPro" id="IPR035919">
    <property type="entry name" value="EAL_sf"/>
</dbReference>
<evidence type="ECO:0000313" key="3">
    <source>
        <dbReference type="EMBL" id="EGC01229.1"/>
    </source>
</evidence>
<dbReference type="SMART" id="SM00052">
    <property type="entry name" value="EAL"/>
    <property type="match status" value="1"/>
</dbReference>
<dbReference type="SMART" id="SM00267">
    <property type="entry name" value="GGDEF"/>
    <property type="match status" value="1"/>
</dbReference>
<dbReference type="RefSeq" id="WP_002853416.1">
    <property type="nucleotide sequence ID" value="NZ_ADKM02000134.1"/>
</dbReference>
<dbReference type="AlphaFoldDB" id="E9SHK9"/>
<reference evidence="3 4" key="1">
    <citation type="submission" date="2011-02" db="EMBL/GenBank/DDBJ databases">
        <authorList>
            <person name="Nelson K.E."/>
            <person name="Sutton G."/>
            <person name="Torralba M."/>
            <person name="Durkin S."/>
            <person name="Harkins D."/>
            <person name="Montgomery R."/>
            <person name="Ziemer C."/>
            <person name="Klaassens E."/>
            <person name="Ocuiv P."/>
            <person name="Morrison M."/>
        </authorList>
    </citation>
    <scope>NUCLEOTIDE SEQUENCE [LARGE SCALE GENOMIC DNA]</scope>
    <source>
        <strain evidence="3 4">8</strain>
    </source>
</reference>
<protein>
    <submittedName>
        <fullName evidence="3">Cyclic diguanylate phosphodiesterase (EAL) domain protein</fullName>
    </submittedName>
</protein>
<evidence type="ECO:0000259" key="2">
    <source>
        <dbReference type="PROSITE" id="PS50887"/>
    </source>
</evidence>
<gene>
    <name evidence="3" type="ORF">CUS_6943</name>
</gene>
<dbReference type="Pfam" id="PF00563">
    <property type="entry name" value="EAL"/>
    <property type="match status" value="1"/>
</dbReference>
<comment type="caution">
    <text evidence="3">The sequence shown here is derived from an EMBL/GenBank/DDBJ whole genome shotgun (WGS) entry which is preliminary data.</text>
</comment>
<organism evidence="3 4">
    <name type="scientific">Ruminococcus albus 8</name>
    <dbReference type="NCBI Taxonomy" id="246199"/>
    <lineage>
        <taxon>Bacteria</taxon>
        <taxon>Bacillati</taxon>
        <taxon>Bacillota</taxon>
        <taxon>Clostridia</taxon>
        <taxon>Eubacteriales</taxon>
        <taxon>Oscillospiraceae</taxon>
        <taxon>Ruminococcus</taxon>
    </lineage>
</organism>
<dbReference type="InterPro" id="IPR000160">
    <property type="entry name" value="GGDEF_dom"/>
</dbReference>
<dbReference type="Proteomes" id="UP000004259">
    <property type="component" value="Unassembled WGS sequence"/>
</dbReference>
<dbReference type="InterPro" id="IPR001633">
    <property type="entry name" value="EAL_dom"/>
</dbReference>
<dbReference type="Gene3D" id="3.30.70.270">
    <property type="match status" value="1"/>
</dbReference>